<evidence type="ECO:0000256" key="3">
    <source>
        <dbReference type="ARBA" id="ARBA00023163"/>
    </source>
</evidence>
<dbReference type="InterPro" id="IPR036388">
    <property type="entry name" value="WH-like_DNA-bd_sf"/>
</dbReference>
<dbReference type="InterPro" id="IPR036390">
    <property type="entry name" value="WH_DNA-bd_sf"/>
</dbReference>
<dbReference type="PROSITE" id="PS50949">
    <property type="entry name" value="HTH_GNTR"/>
    <property type="match status" value="1"/>
</dbReference>
<dbReference type="InterPro" id="IPR000524">
    <property type="entry name" value="Tscrpt_reg_HTH_GntR"/>
</dbReference>
<protein>
    <submittedName>
        <fullName evidence="6">GntR family transcriptional regulator</fullName>
    </submittedName>
</protein>
<feature type="compositionally biased region" description="Polar residues" evidence="4">
    <location>
        <begin position="42"/>
        <end position="53"/>
    </location>
</feature>
<evidence type="ECO:0000256" key="1">
    <source>
        <dbReference type="ARBA" id="ARBA00023015"/>
    </source>
</evidence>
<keyword evidence="1" id="KW-0805">Transcription regulation</keyword>
<keyword evidence="2" id="KW-0238">DNA-binding</keyword>
<sequence length="375" mass="39843">MRLPEVSAAAMPARLVEASNATASAIKLRFIVLPPTCRQCGGSTRHLTQQRSGPGSFPASSGRLVQHRSHVIRADDARIDVVIYRISDRKPAFSGGRTAASAEARRKGPPHEGPGAGRTSMLLRTRPLDKTSLAEQAYGHLRNLLLDRMIQPGGAIGIDALAGTLGVSHTPVREALARLEGDGLVIRLRSGRYKAAPAMTPQDYAHLCQTRLLLEPTAAALAAARPTPEILAGLRQSIQDLGAARRGNHSRDFVKFVDADALFHRTIAHGCGNKFIAGALTQLQAHHRIGTLYHSRGVTDAEAVMTEHGAILEAIRAGDAGAAEAAMRRHIERACGAILGWIADAAAPGQDSPPRASGRQPARAGRRRDQASLAS</sequence>
<gene>
    <name evidence="6" type="ORF">EBE87_17010</name>
</gene>
<dbReference type="SMART" id="SM00895">
    <property type="entry name" value="FCD"/>
    <property type="match status" value="1"/>
</dbReference>
<feature type="domain" description="HTH gntR-type" evidence="5">
    <location>
        <begin position="131"/>
        <end position="197"/>
    </location>
</feature>
<dbReference type="EMBL" id="RFLX01000013">
    <property type="protein sequence ID" value="RMI20177.1"/>
    <property type="molecule type" value="Genomic_DNA"/>
</dbReference>
<evidence type="ECO:0000256" key="4">
    <source>
        <dbReference type="SAM" id="MobiDB-lite"/>
    </source>
</evidence>
<organism evidence="6 7">
    <name type="scientific">Teichococcus wenyumeiae</name>
    <dbReference type="NCBI Taxonomy" id="2478470"/>
    <lineage>
        <taxon>Bacteria</taxon>
        <taxon>Pseudomonadati</taxon>
        <taxon>Pseudomonadota</taxon>
        <taxon>Alphaproteobacteria</taxon>
        <taxon>Acetobacterales</taxon>
        <taxon>Roseomonadaceae</taxon>
        <taxon>Roseomonas</taxon>
    </lineage>
</organism>
<feature type="region of interest" description="Disordered" evidence="4">
    <location>
        <begin position="346"/>
        <end position="375"/>
    </location>
</feature>
<dbReference type="Proteomes" id="UP000274097">
    <property type="component" value="Unassembled WGS sequence"/>
</dbReference>
<feature type="region of interest" description="Disordered" evidence="4">
    <location>
        <begin position="92"/>
        <end position="122"/>
    </location>
</feature>
<feature type="region of interest" description="Disordered" evidence="4">
    <location>
        <begin position="42"/>
        <end position="62"/>
    </location>
</feature>
<dbReference type="Pfam" id="PF00392">
    <property type="entry name" value="GntR"/>
    <property type="match status" value="1"/>
</dbReference>
<dbReference type="InterPro" id="IPR008920">
    <property type="entry name" value="TF_FadR/GntR_C"/>
</dbReference>
<dbReference type="PANTHER" id="PTHR43537">
    <property type="entry name" value="TRANSCRIPTIONAL REGULATOR, GNTR FAMILY"/>
    <property type="match status" value="1"/>
</dbReference>
<evidence type="ECO:0000256" key="2">
    <source>
        <dbReference type="ARBA" id="ARBA00023125"/>
    </source>
</evidence>
<proteinExistence type="predicted"/>
<evidence type="ECO:0000259" key="5">
    <source>
        <dbReference type="PROSITE" id="PS50949"/>
    </source>
</evidence>
<keyword evidence="3" id="KW-0804">Transcription</keyword>
<dbReference type="Gene3D" id="1.10.10.10">
    <property type="entry name" value="Winged helix-like DNA-binding domain superfamily/Winged helix DNA-binding domain"/>
    <property type="match status" value="1"/>
</dbReference>
<accession>A0ABX9VGP9</accession>
<dbReference type="SMART" id="SM00345">
    <property type="entry name" value="HTH_GNTR"/>
    <property type="match status" value="1"/>
</dbReference>
<reference evidence="6 7" key="1">
    <citation type="submission" date="2018-10" db="EMBL/GenBank/DDBJ databases">
        <title>Roseomonas sp. nov., isolated from feces of Tibetan antelopes in the Qinghai-Tibet plateau, China.</title>
        <authorList>
            <person name="Tian Z."/>
        </authorList>
    </citation>
    <scope>NUCLEOTIDE SEQUENCE [LARGE SCALE GENOMIC DNA]</scope>
    <source>
        <strain evidence="6 7">Z23</strain>
    </source>
</reference>
<dbReference type="PANTHER" id="PTHR43537:SF24">
    <property type="entry name" value="GLUCONATE OPERON TRANSCRIPTIONAL REPRESSOR"/>
    <property type="match status" value="1"/>
</dbReference>
<evidence type="ECO:0000313" key="6">
    <source>
        <dbReference type="EMBL" id="RMI20177.1"/>
    </source>
</evidence>
<comment type="caution">
    <text evidence="6">The sequence shown here is derived from an EMBL/GenBank/DDBJ whole genome shotgun (WGS) entry which is preliminary data.</text>
</comment>
<dbReference type="Gene3D" id="1.20.120.530">
    <property type="entry name" value="GntR ligand-binding domain-like"/>
    <property type="match status" value="1"/>
</dbReference>
<name>A0ABX9VGP9_9PROT</name>
<dbReference type="SUPFAM" id="SSF46785">
    <property type="entry name" value="Winged helix' DNA-binding domain"/>
    <property type="match status" value="1"/>
</dbReference>
<dbReference type="SUPFAM" id="SSF48008">
    <property type="entry name" value="GntR ligand-binding domain-like"/>
    <property type="match status" value="1"/>
</dbReference>
<evidence type="ECO:0000313" key="7">
    <source>
        <dbReference type="Proteomes" id="UP000274097"/>
    </source>
</evidence>
<dbReference type="InterPro" id="IPR011711">
    <property type="entry name" value="GntR_C"/>
</dbReference>
<dbReference type="Pfam" id="PF07729">
    <property type="entry name" value="FCD"/>
    <property type="match status" value="1"/>
</dbReference>
<keyword evidence="7" id="KW-1185">Reference proteome</keyword>